<sequence length="542" mass="59515">MNNLNNSNCYLQKLVKNLQKYLTPIPWQSMLLIATFFVPFQSVLTHGTVTYPPSRVYTCFQENPESPDSPACQDAVIGWGTQALYDWNEVARMDAGGMHMDIIMDGNLASAGRPDKYGGLDQVRDDWVATSVTPGPLTVTWTNTAPHETLYYRVYITKSDWNPNMPLTWDSLELLVETGPRPASETDNIDIVLPARTGKHVLYSIWQRSLTPEAFYSTSDIDFGATNEPTPPVAIFTSDNGRCGGSEVNFSAADSYDPNGDALTYTWDFGDGTTAEGVEVSHTYSGLTSANVTLTVSDGSFSSGNTQTIDLVEDPDCVGVICPFDTPNAEALPTLIGSYRDIFVLGENGPDLSNHKFDINWNLTNDGLYQFSIQSLGAVSVWTDLRDNLTQTFKQDAPEATLSGTGIQGFDGDYYVTTDGDNFVMVSKSGDFTIYFSTTDTAPSCASVLSVDEFDTGAVLLNNYPNPFAGTTNIQYILQEQSSVSLKVYTLSGQLVKSINETTKTPGKYEFQINLEGMSNGVYLYKLQTDKGVQTKRMILQQ</sequence>
<dbReference type="Proteomes" id="UP001501758">
    <property type="component" value="Unassembled WGS sequence"/>
</dbReference>
<organism evidence="3 4">
    <name type="scientific">Aquimarina litoralis</name>
    <dbReference type="NCBI Taxonomy" id="584605"/>
    <lineage>
        <taxon>Bacteria</taxon>
        <taxon>Pseudomonadati</taxon>
        <taxon>Bacteroidota</taxon>
        <taxon>Flavobacteriia</taxon>
        <taxon>Flavobacteriales</taxon>
        <taxon>Flavobacteriaceae</taxon>
        <taxon>Aquimarina</taxon>
    </lineage>
</organism>
<dbReference type="NCBIfam" id="TIGR04183">
    <property type="entry name" value="Por_Secre_tail"/>
    <property type="match status" value="1"/>
</dbReference>
<dbReference type="Gene3D" id="2.60.40.4070">
    <property type="match status" value="1"/>
</dbReference>
<protein>
    <recommendedName>
        <fullName evidence="2">PKD domain-containing protein</fullName>
    </recommendedName>
</protein>
<proteinExistence type="predicted"/>
<dbReference type="Pfam" id="PF18962">
    <property type="entry name" value="Por_Secre_tail"/>
    <property type="match status" value="1"/>
</dbReference>
<dbReference type="InterPro" id="IPR004302">
    <property type="entry name" value="Cellulose/chitin-bd_N"/>
</dbReference>
<evidence type="ECO:0000256" key="1">
    <source>
        <dbReference type="ARBA" id="ARBA00022729"/>
    </source>
</evidence>
<dbReference type="RefSeq" id="WP_343912393.1">
    <property type="nucleotide sequence ID" value="NZ_BAAAGE010000002.1"/>
</dbReference>
<dbReference type="Gene3D" id="2.60.40.10">
    <property type="entry name" value="Immunoglobulins"/>
    <property type="match status" value="1"/>
</dbReference>
<dbReference type="SMART" id="SM00089">
    <property type="entry name" value="PKD"/>
    <property type="match status" value="1"/>
</dbReference>
<dbReference type="InterPro" id="IPR000601">
    <property type="entry name" value="PKD_dom"/>
</dbReference>
<dbReference type="InterPro" id="IPR026444">
    <property type="entry name" value="Secre_tail"/>
</dbReference>
<dbReference type="PANTHER" id="PTHR34823:SF1">
    <property type="entry name" value="CHITIN-BINDING TYPE-4 DOMAIN-CONTAINING PROTEIN"/>
    <property type="match status" value="1"/>
</dbReference>
<dbReference type="PROSITE" id="PS50093">
    <property type="entry name" value="PKD"/>
    <property type="match status" value="1"/>
</dbReference>
<dbReference type="PANTHER" id="PTHR34823">
    <property type="entry name" value="GLCNAC-BINDING PROTEIN A"/>
    <property type="match status" value="1"/>
</dbReference>
<dbReference type="CDD" id="cd21177">
    <property type="entry name" value="LPMO_AA10"/>
    <property type="match status" value="1"/>
</dbReference>
<evidence type="ECO:0000313" key="3">
    <source>
        <dbReference type="EMBL" id="GAA0721267.1"/>
    </source>
</evidence>
<dbReference type="SUPFAM" id="SSF81296">
    <property type="entry name" value="E set domains"/>
    <property type="match status" value="1"/>
</dbReference>
<feature type="domain" description="PKD" evidence="2">
    <location>
        <begin position="231"/>
        <end position="298"/>
    </location>
</feature>
<keyword evidence="1" id="KW-0732">Signal</keyword>
<dbReference type="InterPro" id="IPR014756">
    <property type="entry name" value="Ig_E-set"/>
</dbReference>
<dbReference type="InterPro" id="IPR051024">
    <property type="entry name" value="GlcNAc_Chitin_IntDeg"/>
</dbReference>
<keyword evidence="4" id="KW-1185">Reference proteome</keyword>
<gene>
    <name evidence="3" type="ORF">GCM10009430_22340</name>
</gene>
<comment type="caution">
    <text evidence="3">The sequence shown here is derived from an EMBL/GenBank/DDBJ whole genome shotgun (WGS) entry which is preliminary data.</text>
</comment>
<evidence type="ECO:0000313" key="4">
    <source>
        <dbReference type="Proteomes" id="UP001501758"/>
    </source>
</evidence>
<dbReference type="InterPro" id="IPR013783">
    <property type="entry name" value="Ig-like_fold"/>
</dbReference>
<dbReference type="EMBL" id="BAAAGE010000002">
    <property type="protein sequence ID" value="GAA0721267.1"/>
    <property type="molecule type" value="Genomic_DNA"/>
</dbReference>
<name>A0ABN1ITY5_9FLAO</name>
<dbReference type="Pfam" id="PF18911">
    <property type="entry name" value="PKD_4"/>
    <property type="match status" value="1"/>
</dbReference>
<dbReference type="Pfam" id="PF03067">
    <property type="entry name" value="LPMO_10"/>
    <property type="match status" value="1"/>
</dbReference>
<evidence type="ECO:0000259" key="2">
    <source>
        <dbReference type="PROSITE" id="PS50093"/>
    </source>
</evidence>
<dbReference type="SUPFAM" id="SSF49299">
    <property type="entry name" value="PKD domain"/>
    <property type="match status" value="1"/>
</dbReference>
<dbReference type="CDD" id="cd00146">
    <property type="entry name" value="PKD"/>
    <property type="match status" value="1"/>
</dbReference>
<dbReference type="InterPro" id="IPR035986">
    <property type="entry name" value="PKD_dom_sf"/>
</dbReference>
<dbReference type="Gene3D" id="2.70.50.50">
    <property type="entry name" value="chitin-binding protein cbp21"/>
    <property type="match status" value="1"/>
</dbReference>
<accession>A0ABN1ITY5</accession>
<dbReference type="InterPro" id="IPR022409">
    <property type="entry name" value="PKD/Chitinase_dom"/>
</dbReference>
<reference evidence="3 4" key="1">
    <citation type="journal article" date="2019" name="Int. J. Syst. Evol. Microbiol.">
        <title>The Global Catalogue of Microorganisms (GCM) 10K type strain sequencing project: providing services to taxonomists for standard genome sequencing and annotation.</title>
        <authorList>
            <consortium name="The Broad Institute Genomics Platform"/>
            <consortium name="The Broad Institute Genome Sequencing Center for Infectious Disease"/>
            <person name="Wu L."/>
            <person name="Ma J."/>
        </authorList>
    </citation>
    <scope>NUCLEOTIDE SEQUENCE [LARGE SCALE GENOMIC DNA]</scope>
    <source>
        <strain evidence="3 4">JCM 15974</strain>
    </source>
</reference>